<keyword evidence="3 8" id="KW-0479">Metal-binding</keyword>
<dbReference type="GO" id="GO:1900376">
    <property type="term" value="P:regulation of secondary metabolite biosynthetic process"/>
    <property type="evidence" value="ECO:0007669"/>
    <property type="project" value="TreeGrafter"/>
</dbReference>
<dbReference type="GO" id="GO:0008270">
    <property type="term" value="F:zinc ion binding"/>
    <property type="evidence" value="ECO:0007669"/>
    <property type="project" value="TreeGrafter"/>
</dbReference>
<dbReference type="FunFam" id="1.10.10.10:FF:000051">
    <property type="entry name" value="Fur family transcriptional regulator"/>
    <property type="match status" value="1"/>
</dbReference>
<dbReference type="SUPFAM" id="SSF46785">
    <property type="entry name" value="Winged helix' DNA-binding domain"/>
    <property type="match status" value="1"/>
</dbReference>
<evidence type="ECO:0000256" key="6">
    <source>
        <dbReference type="ARBA" id="ARBA00023125"/>
    </source>
</evidence>
<evidence type="ECO:0000256" key="5">
    <source>
        <dbReference type="ARBA" id="ARBA00023015"/>
    </source>
</evidence>
<comment type="cofactor">
    <cofactor evidence="8">
        <name>Zn(2+)</name>
        <dbReference type="ChEBI" id="CHEBI:29105"/>
    </cofactor>
    <text evidence="8">Binds 1 zinc ion per subunit.</text>
</comment>
<keyword evidence="7" id="KW-0804">Transcription</keyword>
<dbReference type="InterPro" id="IPR036390">
    <property type="entry name" value="WH_DNA-bd_sf"/>
</dbReference>
<dbReference type="AlphaFoldDB" id="A0A497E573"/>
<sequence>MREAGWCYGKLRRKGFRLTSPRQAILDVLAQNPRHLSAEEVFLLTHKSHPGIGLATVYRTLNLLTQVGIIRKFDFGDGRSRYELTAEEEEEHHHHLVCIRCGRIINYSDFMEKEKKFIKDLEAELSKKYQFKINSHQIYFYGLCKECQ</sequence>
<feature type="binding site" evidence="9">
    <location>
        <position position="136"/>
    </location>
    <ligand>
        <name>Fe cation</name>
        <dbReference type="ChEBI" id="CHEBI:24875"/>
    </ligand>
</feature>
<feature type="binding site" evidence="8">
    <location>
        <position position="144"/>
    </location>
    <ligand>
        <name>Zn(2+)</name>
        <dbReference type="ChEBI" id="CHEBI:29105"/>
    </ligand>
</feature>
<dbReference type="Proteomes" id="UP000279422">
    <property type="component" value="Unassembled WGS sequence"/>
</dbReference>
<dbReference type="CDD" id="cd07153">
    <property type="entry name" value="Fur_like"/>
    <property type="match status" value="1"/>
</dbReference>
<evidence type="ECO:0000256" key="2">
    <source>
        <dbReference type="ARBA" id="ARBA00022491"/>
    </source>
</evidence>
<keyword evidence="4 8" id="KW-0862">Zinc</keyword>
<dbReference type="Gene3D" id="3.30.1490.190">
    <property type="match status" value="1"/>
</dbReference>
<dbReference type="GO" id="GO:0045892">
    <property type="term" value="P:negative regulation of DNA-templated transcription"/>
    <property type="evidence" value="ECO:0007669"/>
    <property type="project" value="TreeGrafter"/>
</dbReference>
<name>A0A497E573_UNCAE</name>
<evidence type="ECO:0000256" key="1">
    <source>
        <dbReference type="ARBA" id="ARBA00007957"/>
    </source>
</evidence>
<keyword evidence="9" id="KW-0408">Iron</keyword>
<dbReference type="GO" id="GO:0000976">
    <property type="term" value="F:transcription cis-regulatory region binding"/>
    <property type="evidence" value="ECO:0007669"/>
    <property type="project" value="TreeGrafter"/>
</dbReference>
<dbReference type="GO" id="GO:0003700">
    <property type="term" value="F:DNA-binding transcription factor activity"/>
    <property type="evidence" value="ECO:0007669"/>
    <property type="project" value="InterPro"/>
</dbReference>
<dbReference type="PANTHER" id="PTHR33202:SF7">
    <property type="entry name" value="FERRIC UPTAKE REGULATION PROTEIN"/>
    <property type="match status" value="1"/>
</dbReference>
<feature type="binding site" evidence="8">
    <location>
        <position position="98"/>
    </location>
    <ligand>
        <name>Zn(2+)</name>
        <dbReference type="ChEBI" id="CHEBI:29105"/>
    </ligand>
</feature>
<comment type="similarity">
    <text evidence="1">Belongs to the Fur family.</text>
</comment>
<evidence type="ECO:0000313" key="11">
    <source>
        <dbReference type="Proteomes" id="UP000279422"/>
    </source>
</evidence>
<keyword evidence="5" id="KW-0805">Transcription regulation</keyword>
<organism evidence="10 11">
    <name type="scientific">Aerophobetes bacterium</name>
    <dbReference type="NCBI Taxonomy" id="2030807"/>
    <lineage>
        <taxon>Bacteria</taxon>
        <taxon>Candidatus Aerophobota</taxon>
    </lineage>
</organism>
<reference evidence="10 11" key="1">
    <citation type="submission" date="2018-06" db="EMBL/GenBank/DDBJ databases">
        <title>Extensive metabolic versatility and redundancy in microbially diverse, dynamic hydrothermal sediments.</title>
        <authorList>
            <person name="Dombrowski N."/>
            <person name="Teske A."/>
            <person name="Baker B.J."/>
        </authorList>
    </citation>
    <scope>NUCLEOTIDE SEQUENCE [LARGE SCALE GENOMIC DNA]</scope>
    <source>
        <strain evidence="10">B47_G16</strain>
    </source>
</reference>
<feature type="binding site" evidence="9">
    <location>
        <position position="92"/>
    </location>
    <ligand>
        <name>Fe cation</name>
        <dbReference type="ChEBI" id="CHEBI:24875"/>
    </ligand>
</feature>
<dbReference type="EMBL" id="QMPZ01000013">
    <property type="protein sequence ID" value="RLE10254.1"/>
    <property type="molecule type" value="Genomic_DNA"/>
</dbReference>
<dbReference type="Pfam" id="PF01475">
    <property type="entry name" value="FUR"/>
    <property type="match status" value="1"/>
</dbReference>
<comment type="cofactor">
    <cofactor evidence="9">
        <name>Mn(2+)</name>
        <dbReference type="ChEBI" id="CHEBI:29035"/>
    </cofactor>
    <cofactor evidence="9">
        <name>Fe(2+)</name>
        <dbReference type="ChEBI" id="CHEBI:29033"/>
    </cofactor>
    <text evidence="9">Binds 1 Mn(2+) or Fe(2+) ion per subunit.</text>
</comment>
<dbReference type="InterPro" id="IPR002481">
    <property type="entry name" value="FUR"/>
</dbReference>
<dbReference type="PANTHER" id="PTHR33202">
    <property type="entry name" value="ZINC UPTAKE REGULATION PROTEIN"/>
    <property type="match status" value="1"/>
</dbReference>
<dbReference type="InterPro" id="IPR043135">
    <property type="entry name" value="Fur_C"/>
</dbReference>
<protein>
    <submittedName>
        <fullName evidence="10">Transcriptional repressor</fullName>
    </submittedName>
</protein>
<evidence type="ECO:0000256" key="4">
    <source>
        <dbReference type="ARBA" id="ARBA00022833"/>
    </source>
</evidence>
<proteinExistence type="inferred from homology"/>
<evidence type="ECO:0000256" key="8">
    <source>
        <dbReference type="PIRSR" id="PIRSR602481-1"/>
    </source>
</evidence>
<evidence type="ECO:0000313" key="10">
    <source>
        <dbReference type="EMBL" id="RLE10254.1"/>
    </source>
</evidence>
<evidence type="ECO:0000256" key="9">
    <source>
        <dbReference type="PIRSR" id="PIRSR602481-2"/>
    </source>
</evidence>
<dbReference type="InterPro" id="IPR036388">
    <property type="entry name" value="WH-like_DNA-bd_sf"/>
</dbReference>
<gene>
    <name evidence="10" type="ORF">DRJ00_02010</name>
</gene>
<keyword evidence="6" id="KW-0238">DNA-binding</keyword>
<evidence type="ECO:0000256" key="7">
    <source>
        <dbReference type="ARBA" id="ARBA00023163"/>
    </source>
</evidence>
<feature type="binding site" evidence="8">
    <location>
        <position position="101"/>
    </location>
    <ligand>
        <name>Zn(2+)</name>
        <dbReference type="ChEBI" id="CHEBI:29105"/>
    </ligand>
</feature>
<evidence type="ECO:0000256" key="3">
    <source>
        <dbReference type="ARBA" id="ARBA00022723"/>
    </source>
</evidence>
<comment type="caution">
    <text evidence="10">The sequence shown here is derived from an EMBL/GenBank/DDBJ whole genome shotgun (WGS) entry which is preliminary data.</text>
</comment>
<accession>A0A497E573</accession>
<feature type="binding site" evidence="8">
    <location>
        <position position="147"/>
    </location>
    <ligand>
        <name>Zn(2+)</name>
        <dbReference type="ChEBI" id="CHEBI:29105"/>
    </ligand>
</feature>
<keyword evidence="2" id="KW-0678">Repressor</keyword>
<dbReference type="Gene3D" id="1.10.10.10">
    <property type="entry name" value="Winged helix-like DNA-binding domain superfamily/Winged helix DNA-binding domain"/>
    <property type="match status" value="1"/>
</dbReference>